<reference evidence="2" key="1">
    <citation type="submission" date="2020-11" db="EMBL/GenBank/DDBJ databases">
        <authorList>
            <person name="Tran Van P."/>
        </authorList>
    </citation>
    <scope>NUCLEOTIDE SEQUENCE</scope>
</reference>
<proteinExistence type="predicted"/>
<feature type="compositionally biased region" description="Basic and acidic residues" evidence="1">
    <location>
        <begin position="560"/>
        <end position="574"/>
    </location>
</feature>
<feature type="compositionally biased region" description="Polar residues" evidence="1">
    <location>
        <begin position="1079"/>
        <end position="1098"/>
    </location>
</feature>
<gene>
    <name evidence="2" type="ORF">TMSB3V08_LOCUS1520</name>
</gene>
<dbReference type="EMBL" id="OB792811">
    <property type="protein sequence ID" value="CAD7424582.1"/>
    <property type="molecule type" value="Genomic_DNA"/>
</dbReference>
<evidence type="ECO:0000256" key="1">
    <source>
        <dbReference type="SAM" id="MobiDB-lite"/>
    </source>
</evidence>
<feature type="compositionally biased region" description="Low complexity" evidence="1">
    <location>
        <begin position="586"/>
        <end position="595"/>
    </location>
</feature>
<feature type="region of interest" description="Disordered" evidence="1">
    <location>
        <begin position="559"/>
        <end position="595"/>
    </location>
</feature>
<protein>
    <submittedName>
        <fullName evidence="2">Uncharacterized protein</fullName>
    </submittedName>
</protein>
<feature type="compositionally biased region" description="Polar residues" evidence="1">
    <location>
        <begin position="1259"/>
        <end position="1269"/>
    </location>
</feature>
<evidence type="ECO:0000313" key="2">
    <source>
        <dbReference type="EMBL" id="CAD7424582.1"/>
    </source>
</evidence>
<feature type="region of interest" description="Disordered" evidence="1">
    <location>
        <begin position="1064"/>
        <end position="1098"/>
    </location>
</feature>
<feature type="region of interest" description="Disordered" evidence="1">
    <location>
        <begin position="1175"/>
        <end position="1269"/>
    </location>
</feature>
<dbReference type="AlphaFoldDB" id="A0A7R9E022"/>
<accession>A0A7R9E022</accession>
<sequence>MGGLDGIKTTCLPVRVEDITLLDIFSTHIGGHADKDNSLICSGLSVVDKSKFGSWPECAHFVGTARVAWTACTDIENGDKDCLQKRIFNLINFLAAIEATFYTPLEKILWAPLSLIGEVSISPVSCVVQSLRVIGQRGIRSRMDTDIKRPANDVRNKTRFEMDKKKVNILIVDVKGISINFNKVLVVLSSTAEDGENKVRISVGGCGSQGNEVFEEHVNCYKEKQDKGMNLSEQESSLDFNIINESMYLISTRGLHLKKNWQETVSSKWGRYAITKVNDNKLCPKRVVLRADPKYRDGRHKRGHKGNGHGNHGQIFVAMQILLRSFLLAASETHLIDIAINQDIHRHKMEGGNISLKIEPDEELENNLLQQVKLEVKTENNLQVKSEVFLKEEVLSYQTPEFEFVSVSPNHSPIKVEFTRLLKIELDQLSGRRLVVKKVPSSADRGCHIYIQRRCLSQTSSERSFVELEDRSKCKAYAIPKQALKGRIVKLRASSICKEGVCPEKSLKGDNYMKLGAEFEAISTCTEDVRAEQALKEGTLNGTPTKNIVPRWNEQTFHTQHADEEQRIEVKQADVPHTAHRRRTSFRGGTSRRSTRSTLTNIFADWARLNEKRGQVEEGENYEAPWHSRCLVLAGMHHKMEGEKVSVKIEPEEDLENHLHQREALEDETEDYIPIKPEVILEEDLQSYKSPEFEFVSIPINLPSIKVEPDKHPNETEYIATRSFNNDCSKQKKKEEYFINNKGTQLRSTCKEGVCPNLALKGDTLNDIGPKEVLTEDEDIRQLLEESNKIHPTNCSQQETKQMSIAESEVLRYVAGYIAHRCKDIDKTLGSKVIPMTTPDNHSWIATLTKTSEEWMDTHTGSREEIQPPVEVVSDNTGWPLEEFLTLHCLRCRLSPSHYQMSPTFQCCSLASPDTIDEGLVLFGQIKEHSVKRDNIVSLMRIVGDSPVKFITNIITLTFLKDPSANSPQSPCGRSFHTSCIDLSPQLLCPKRSLKHFFENSGNGCLIKHTVAAVCYSHLVFDYVEQGTPFQQTKNQPQFFPNHKAGVFCGFQLKLHHLKPTVDFHSPKELQGNKRLPSQGLQESKSLPSQGLQESKSLPSQAFKRARAYGPKAFKRARAYRPKAFKRARFYRPRAFKRARAYCPKAFKRARAYLLKAFKRARFYRPRAFKRAIAYRPKPSREQEPTIPGLHESKILPSKDLQESKSLSSQGLQESKSLPSQGLQESNSLPTKGLQESKNLPSQGLQESKSLPSKDLQESKSLQSKGLED</sequence>
<feature type="compositionally biased region" description="Polar residues" evidence="1">
    <location>
        <begin position="1204"/>
        <end position="1251"/>
    </location>
</feature>
<name>A0A7R9E022_9NEOP</name>
<organism evidence="2">
    <name type="scientific">Timema monikensis</name>
    <dbReference type="NCBI Taxonomy" id="170555"/>
    <lineage>
        <taxon>Eukaryota</taxon>
        <taxon>Metazoa</taxon>
        <taxon>Ecdysozoa</taxon>
        <taxon>Arthropoda</taxon>
        <taxon>Hexapoda</taxon>
        <taxon>Insecta</taxon>
        <taxon>Pterygota</taxon>
        <taxon>Neoptera</taxon>
        <taxon>Polyneoptera</taxon>
        <taxon>Phasmatodea</taxon>
        <taxon>Timematodea</taxon>
        <taxon>Timematoidea</taxon>
        <taxon>Timematidae</taxon>
        <taxon>Timema</taxon>
    </lineage>
</organism>